<feature type="domain" description="DUF632" evidence="2">
    <location>
        <begin position="622"/>
        <end position="748"/>
    </location>
</feature>
<feature type="compositionally biased region" description="Acidic residues" evidence="1">
    <location>
        <begin position="217"/>
        <end position="228"/>
    </location>
</feature>
<feature type="compositionally biased region" description="Low complexity" evidence="1">
    <location>
        <begin position="109"/>
        <end position="118"/>
    </location>
</feature>
<feature type="domain" description="DUF632" evidence="2">
    <location>
        <begin position="477"/>
        <end position="549"/>
    </location>
</feature>
<feature type="region of interest" description="Disordered" evidence="1">
    <location>
        <begin position="191"/>
        <end position="339"/>
    </location>
</feature>
<dbReference type="Proteomes" id="UP000886885">
    <property type="component" value="Chromosome 14A"/>
</dbReference>
<dbReference type="PANTHER" id="PTHR21450:SF9">
    <property type="entry name" value="BZIP DOMAIN CLASS TRANSCRIPTION FACTOR (DUF630 AND DUF632)-RELATED"/>
    <property type="match status" value="1"/>
</dbReference>
<comment type="caution">
    <text evidence="4">The sequence shown here is derived from an EMBL/GenBank/DDBJ whole genome shotgun (WGS) entry which is preliminary data.</text>
</comment>
<dbReference type="InterPro" id="IPR006868">
    <property type="entry name" value="DUF630"/>
</dbReference>
<protein>
    <submittedName>
        <fullName evidence="4">Uncharacterized protein</fullName>
    </submittedName>
</protein>
<dbReference type="Pfam" id="PF04782">
    <property type="entry name" value="DUF632"/>
    <property type="match status" value="3"/>
</dbReference>
<name>A0A8X7YEE1_POPTO</name>
<accession>A0A8X7YEE1</accession>
<dbReference type="InterPro" id="IPR006867">
    <property type="entry name" value="DUF632"/>
</dbReference>
<organism evidence="4 5">
    <name type="scientific">Populus tomentosa</name>
    <name type="common">Chinese white poplar</name>
    <dbReference type="NCBI Taxonomy" id="118781"/>
    <lineage>
        <taxon>Eukaryota</taxon>
        <taxon>Viridiplantae</taxon>
        <taxon>Streptophyta</taxon>
        <taxon>Embryophyta</taxon>
        <taxon>Tracheophyta</taxon>
        <taxon>Spermatophyta</taxon>
        <taxon>Magnoliopsida</taxon>
        <taxon>eudicotyledons</taxon>
        <taxon>Gunneridae</taxon>
        <taxon>Pentapetalae</taxon>
        <taxon>rosids</taxon>
        <taxon>fabids</taxon>
        <taxon>Malpighiales</taxon>
        <taxon>Salicaceae</taxon>
        <taxon>Saliceae</taxon>
        <taxon>Populus</taxon>
    </lineage>
</organism>
<dbReference type="AlphaFoldDB" id="A0A8X7YEE1"/>
<feature type="compositionally biased region" description="Low complexity" evidence="1">
    <location>
        <begin position="306"/>
        <end position="319"/>
    </location>
</feature>
<proteinExistence type="predicted"/>
<gene>
    <name evidence="4" type="ORF">POTOM_046289</name>
</gene>
<sequence>MGCTASKLDNEDTVRRCKERRRLMKEAVYARHHLAAAHADYCRSLLVTGSALSNFAAGESLSVSDQTPVVILHPPPATSPTPPSNPIPPRVPPSPSPSLHPPPPPSPFSPSIASSKPPHILSSSNIHSKSNRHRRVKPQKLPHILSESSPSVSPKSNYDYPTAFQNHSTYSTTPSQASSVWNWENFYPPSPPDSEFFARKANHNHNQQQQHPHLDTDDGSSSDADDDVATERLSEYDFFNEKQYTQHKKQQQQQQNYSETEQEEVQCSEWGDHDRLSNSTTSSDEDNDTESRSEIGTRSNFGPVKHPSQQQPHPQQSDHSFGKLDNKSEAGSSTTSYRTGEVSNMKMVVRHKDLNEIVGAIKENFDKAAAAGAQVSEMLEIGRAQLDRSFRQLKKTVYHSSSVLSNLSSSWTSKPPLAVKYRLDTGSLIEPGGPRSLCSTVERLLAWEKKLYEEVKIDVFGVKKSVGLSRKCACETREGVKIEHEKKLSTLQSQEYKGDEAKLDKTKAAITKLQSLIIVTSQAVSTTSTAIIGLRDSDLVPQLVELCHGGPNPRPPSDFVSSDWWGLLRLKYGWKVWWKGLKYDMTHPAGLLASFLDVLPATLQGLMIDVNSAMLAWGLLWFMYMWRSMHQYHEVQNHIVQQVRGLVNQSAKGDSTSELHKQATRDLESAVSAWHSSFCHLIKFQRDFIQSIHGWFKLTLIPVSNDNMNANMEPSDVYAFCDEWKLALDRVPDTVASEAIKSFINVVHVISTKQTEELKIKKRTDTASKELEKKASSLRSLERKFYHSYSMVGIGLPDTGGSDNGQFLDARDPLAEKKSELVACQRRVEDEMLRHAKAVEVTRAMTLNNLQTGLPGVFQALTSFSSLFMEALQLVCDRSYAIK</sequence>
<evidence type="ECO:0000313" key="5">
    <source>
        <dbReference type="Proteomes" id="UP000886885"/>
    </source>
</evidence>
<evidence type="ECO:0000313" key="4">
    <source>
        <dbReference type="EMBL" id="KAG6749246.1"/>
    </source>
</evidence>
<reference evidence="4" key="1">
    <citation type="journal article" date="2020" name="bioRxiv">
        <title>Hybrid origin of Populus tomentosa Carr. identified through genome sequencing and phylogenomic analysis.</title>
        <authorList>
            <person name="An X."/>
            <person name="Gao K."/>
            <person name="Chen Z."/>
            <person name="Li J."/>
            <person name="Yang X."/>
            <person name="Yang X."/>
            <person name="Zhou J."/>
            <person name="Guo T."/>
            <person name="Zhao T."/>
            <person name="Huang S."/>
            <person name="Miao D."/>
            <person name="Khan W.U."/>
            <person name="Rao P."/>
            <person name="Ye M."/>
            <person name="Lei B."/>
            <person name="Liao W."/>
            <person name="Wang J."/>
            <person name="Ji L."/>
            <person name="Li Y."/>
            <person name="Guo B."/>
            <person name="Mustafa N.S."/>
            <person name="Li S."/>
            <person name="Yun Q."/>
            <person name="Keller S.R."/>
            <person name="Mao J."/>
            <person name="Zhang R."/>
            <person name="Strauss S.H."/>
        </authorList>
    </citation>
    <scope>NUCLEOTIDE SEQUENCE</scope>
    <source>
        <strain evidence="4">GM15</strain>
        <tissue evidence="4">Leaf</tissue>
    </source>
</reference>
<dbReference type="EMBL" id="JAAWWB010000027">
    <property type="protein sequence ID" value="KAG6749246.1"/>
    <property type="molecule type" value="Genomic_DNA"/>
</dbReference>
<feature type="compositionally biased region" description="Polar residues" evidence="1">
    <location>
        <begin position="329"/>
        <end position="339"/>
    </location>
</feature>
<evidence type="ECO:0000259" key="3">
    <source>
        <dbReference type="Pfam" id="PF04783"/>
    </source>
</evidence>
<feature type="region of interest" description="Disordered" evidence="1">
    <location>
        <begin position="69"/>
        <end position="160"/>
    </location>
</feature>
<feature type="compositionally biased region" description="Basic residues" evidence="1">
    <location>
        <begin position="129"/>
        <end position="140"/>
    </location>
</feature>
<evidence type="ECO:0000256" key="1">
    <source>
        <dbReference type="SAM" id="MobiDB-lite"/>
    </source>
</evidence>
<feature type="domain" description="DUF632" evidence="2">
    <location>
        <begin position="354"/>
        <end position="456"/>
    </location>
</feature>
<evidence type="ECO:0000259" key="2">
    <source>
        <dbReference type="Pfam" id="PF04782"/>
    </source>
</evidence>
<dbReference type="PANTHER" id="PTHR21450">
    <property type="entry name" value="PROTEIN ALTERED PHOSPHATE STARVATION RESPONSE 1"/>
    <property type="match status" value="1"/>
</dbReference>
<keyword evidence="5" id="KW-1185">Reference proteome</keyword>
<feature type="compositionally biased region" description="Low complexity" evidence="1">
    <location>
        <begin position="146"/>
        <end position="156"/>
    </location>
</feature>
<dbReference type="Pfam" id="PF04783">
    <property type="entry name" value="DUF630"/>
    <property type="match status" value="1"/>
</dbReference>
<feature type="compositionally biased region" description="Pro residues" evidence="1">
    <location>
        <begin position="73"/>
        <end position="108"/>
    </location>
</feature>
<dbReference type="OrthoDB" id="1919226at2759"/>
<feature type="domain" description="DUF630" evidence="3">
    <location>
        <begin position="1"/>
        <end position="59"/>
    </location>
</feature>